<dbReference type="Pfam" id="PF02104">
    <property type="entry name" value="SURF1"/>
    <property type="match status" value="1"/>
</dbReference>
<comment type="similarity">
    <text evidence="1">Belongs to the SURF1 family.</text>
</comment>
<evidence type="ECO:0000313" key="2">
    <source>
        <dbReference type="EMBL" id="MBD7958516.1"/>
    </source>
</evidence>
<keyword evidence="1" id="KW-1133">Transmembrane helix</keyword>
<keyword evidence="1" id="KW-0472">Membrane</keyword>
<accession>A0ABR8S4X3</accession>
<dbReference type="InterPro" id="IPR002994">
    <property type="entry name" value="Surf1/Shy1"/>
</dbReference>
<name>A0ABR8S4X3_9MICO</name>
<dbReference type="EMBL" id="JACSQP010000009">
    <property type="protein sequence ID" value="MBD7958516.1"/>
    <property type="molecule type" value="Genomic_DNA"/>
</dbReference>
<keyword evidence="1" id="KW-1003">Cell membrane</keyword>
<comment type="caution">
    <text evidence="2">The sequence shown here is derived from an EMBL/GenBank/DDBJ whole genome shotgun (WGS) entry which is preliminary data.</text>
</comment>
<evidence type="ECO:0000313" key="3">
    <source>
        <dbReference type="Proteomes" id="UP000648352"/>
    </source>
</evidence>
<protein>
    <recommendedName>
        <fullName evidence="1">SURF1-like protein</fullName>
    </recommendedName>
</protein>
<keyword evidence="3" id="KW-1185">Reference proteome</keyword>
<evidence type="ECO:0000256" key="1">
    <source>
        <dbReference type="RuleBase" id="RU363076"/>
    </source>
</evidence>
<dbReference type="RefSeq" id="WP_191719715.1">
    <property type="nucleotide sequence ID" value="NZ_JACSQP010000009.1"/>
</dbReference>
<gene>
    <name evidence="2" type="ORF">H9651_12775</name>
</gene>
<keyword evidence="1" id="KW-0812">Transmembrane</keyword>
<organism evidence="2 3">
    <name type="scientific">Microbacterium pullorum</name>
    <dbReference type="NCBI Taxonomy" id="2762236"/>
    <lineage>
        <taxon>Bacteria</taxon>
        <taxon>Bacillati</taxon>
        <taxon>Actinomycetota</taxon>
        <taxon>Actinomycetes</taxon>
        <taxon>Micrococcales</taxon>
        <taxon>Microbacteriaceae</taxon>
        <taxon>Microbacterium</taxon>
    </lineage>
</organism>
<reference evidence="2 3" key="1">
    <citation type="submission" date="2020-08" db="EMBL/GenBank/DDBJ databases">
        <title>A Genomic Blueprint of the Chicken Gut Microbiome.</title>
        <authorList>
            <person name="Gilroy R."/>
            <person name="Ravi A."/>
            <person name="Getino M."/>
            <person name="Pursley I."/>
            <person name="Horton D.L."/>
            <person name="Alikhan N.-F."/>
            <person name="Baker D."/>
            <person name="Gharbi K."/>
            <person name="Hall N."/>
            <person name="Watson M."/>
            <person name="Adriaenssens E.M."/>
            <person name="Foster-Nyarko E."/>
            <person name="Jarju S."/>
            <person name="Secka A."/>
            <person name="Antonio M."/>
            <person name="Oren A."/>
            <person name="Chaudhuri R."/>
            <person name="La Ragione R.M."/>
            <person name="Hildebrand F."/>
            <person name="Pallen M.J."/>
        </authorList>
    </citation>
    <scope>NUCLEOTIDE SEQUENCE [LARGE SCALE GENOMIC DNA]</scope>
    <source>
        <strain evidence="2 3">Sa4CUA7</strain>
    </source>
</reference>
<dbReference type="Proteomes" id="UP000648352">
    <property type="component" value="Unassembled WGS sequence"/>
</dbReference>
<feature type="transmembrane region" description="Helical" evidence="1">
    <location>
        <begin position="33"/>
        <end position="51"/>
    </location>
</feature>
<proteinExistence type="inferred from homology"/>
<feature type="transmembrane region" description="Helical" evidence="1">
    <location>
        <begin position="250"/>
        <end position="268"/>
    </location>
</feature>
<sequence length="302" mass="31971">MTPHSPSGRDVTAPAAPPEVFPPTLREVLLRPWWLGMLALALVVAGVFAWLGQWQLGSAIDTDPPPPGMNEQVRPLAEVTEPGQYLAEPLVGQMVEASGHWVPGDFLIVASRFNDGVEGYWVTGQLRLDAATTGTDQPTSLAVAVGWTPTLTGAEAAVVELDAAVAADPDATVSVTGRLISDEGPGLPPAGADPQTMTRMSPAALLAQWHDIDGLDAYRAYLTSAEPLGALERIHSPAPGEGSTVNWLNIFYAAEWAVFAGFAFYMWYRLGRDAWEKEVEALEEEAASTPARGDGTGAATVG</sequence>
<comment type="subcellular location">
    <subcellularLocation>
        <location evidence="1">Cell membrane</location>
        <topology evidence="1">Multi-pass membrane protein</topology>
    </subcellularLocation>
</comment>